<dbReference type="InterPro" id="IPR020568">
    <property type="entry name" value="Ribosomal_Su5_D2-typ_SF"/>
</dbReference>
<dbReference type="GO" id="GO:0034605">
    <property type="term" value="P:cellular response to heat"/>
    <property type="evidence" value="ECO:0007669"/>
    <property type="project" value="UniProtKB-UniRule"/>
</dbReference>
<evidence type="ECO:0000256" key="13">
    <source>
        <dbReference type="PROSITE-ProRule" id="PRU01122"/>
    </source>
</evidence>
<comment type="similarity">
    <text evidence="9 10 13 14">Belongs to the peptidase S16 family.</text>
</comment>
<feature type="active site" evidence="9 11">
    <location>
        <position position="693"/>
    </location>
</feature>
<organism evidence="18 19">
    <name type="scientific">candidate division LCP-89 bacterium B3_LCP</name>
    <dbReference type="NCBI Taxonomy" id="2012998"/>
    <lineage>
        <taxon>Bacteria</taxon>
        <taxon>Pseudomonadati</taxon>
        <taxon>Bacteria division LCP-89</taxon>
    </lineage>
</organism>
<dbReference type="GO" id="GO:0016887">
    <property type="term" value="F:ATP hydrolysis activity"/>
    <property type="evidence" value="ECO:0007669"/>
    <property type="project" value="UniProtKB-UniRule"/>
</dbReference>
<dbReference type="PROSITE" id="PS01046">
    <property type="entry name" value="LON_SER"/>
    <property type="match status" value="1"/>
</dbReference>
<evidence type="ECO:0000256" key="3">
    <source>
        <dbReference type="ARBA" id="ARBA00022670"/>
    </source>
</evidence>
<comment type="caution">
    <text evidence="18">The sequence shown here is derived from an EMBL/GenBank/DDBJ whole genome shotgun (WGS) entry which is preliminary data.</text>
</comment>
<evidence type="ECO:0000256" key="11">
    <source>
        <dbReference type="PIRSR" id="PIRSR001174-1"/>
    </source>
</evidence>
<evidence type="ECO:0000256" key="12">
    <source>
        <dbReference type="PIRSR" id="PIRSR001174-2"/>
    </source>
</evidence>
<protein>
    <recommendedName>
        <fullName evidence="9 10">Lon protease</fullName>
        <ecNumber evidence="9 10">3.4.21.53</ecNumber>
    </recommendedName>
    <alternativeName>
        <fullName evidence="9">ATP-dependent protease La</fullName>
    </alternativeName>
</protein>
<evidence type="ECO:0000256" key="7">
    <source>
        <dbReference type="ARBA" id="ARBA00022840"/>
    </source>
</evidence>
<dbReference type="CDD" id="cd19500">
    <property type="entry name" value="RecA-like_Lon"/>
    <property type="match status" value="1"/>
</dbReference>
<dbReference type="PRINTS" id="PR00830">
    <property type="entry name" value="ENDOLAPTASE"/>
</dbReference>
<dbReference type="InterPro" id="IPR003111">
    <property type="entry name" value="Lon_prtase_N"/>
</dbReference>
<feature type="active site" evidence="9 11">
    <location>
        <position position="736"/>
    </location>
</feature>
<evidence type="ECO:0000256" key="10">
    <source>
        <dbReference type="PIRNR" id="PIRNR001174"/>
    </source>
</evidence>
<dbReference type="Pfam" id="PF05362">
    <property type="entry name" value="Lon_C"/>
    <property type="match status" value="1"/>
</dbReference>
<keyword evidence="8 9" id="KW-0346">Stress response</keyword>
<gene>
    <name evidence="9 18" type="primary">lon</name>
    <name evidence="18" type="ORF">CEE37_04650</name>
</gene>
<dbReference type="InterPro" id="IPR054594">
    <property type="entry name" value="Lon_lid"/>
</dbReference>
<feature type="coiled-coil region" evidence="15">
    <location>
        <begin position="264"/>
        <end position="298"/>
    </location>
</feature>
<comment type="subunit">
    <text evidence="9 10">Homohexamer. Organized in a ring with a central cavity.</text>
</comment>
<keyword evidence="4 9" id="KW-0547">Nucleotide-binding</keyword>
<proteinExistence type="evidence at transcript level"/>
<keyword evidence="7 9" id="KW-0067">ATP-binding</keyword>
<dbReference type="Gene3D" id="1.20.58.1480">
    <property type="match status" value="1"/>
</dbReference>
<dbReference type="InterPro" id="IPR003593">
    <property type="entry name" value="AAA+_ATPase"/>
</dbReference>
<dbReference type="PROSITE" id="PS51787">
    <property type="entry name" value="LON_N"/>
    <property type="match status" value="1"/>
</dbReference>
<evidence type="ECO:0000256" key="14">
    <source>
        <dbReference type="RuleBase" id="RU000591"/>
    </source>
</evidence>
<dbReference type="InterPro" id="IPR008269">
    <property type="entry name" value="Lon_proteolytic"/>
</dbReference>
<dbReference type="Gene3D" id="2.30.130.40">
    <property type="entry name" value="LON domain-like"/>
    <property type="match status" value="1"/>
</dbReference>
<dbReference type="Proteomes" id="UP000319619">
    <property type="component" value="Unassembled WGS sequence"/>
</dbReference>
<evidence type="ECO:0000256" key="8">
    <source>
        <dbReference type="ARBA" id="ARBA00023016"/>
    </source>
</evidence>
<dbReference type="Pfam" id="PF02190">
    <property type="entry name" value="LON_substr_bdg"/>
    <property type="match status" value="1"/>
</dbReference>
<evidence type="ECO:0000256" key="1">
    <source>
        <dbReference type="ARBA" id="ARBA00004496"/>
    </source>
</evidence>
<dbReference type="GO" id="GO:0005524">
    <property type="term" value="F:ATP binding"/>
    <property type="evidence" value="ECO:0007669"/>
    <property type="project" value="UniProtKB-UniRule"/>
</dbReference>
<comment type="induction">
    <text evidence="9">By heat shock.</text>
</comment>
<evidence type="ECO:0000313" key="19">
    <source>
        <dbReference type="Proteomes" id="UP000319619"/>
    </source>
</evidence>
<dbReference type="SUPFAM" id="SSF88697">
    <property type="entry name" value="PUA domain-like"/>
    <property type="match status" value="1"/>
</dbReference>
<keyword evidence="15" id="KW-0175">Coiled coil</keyword>
<dbReference type="EMBL" id="NJBN01000002">
    <property type="protein sequence ID" value="TKJ41862.1"/>
    <property type="molecule type" value="Genomic_DNA"/>
</dbReference>
<name>A0A532V411_UNCL8</name>
<dbReference type="InterPro" id="IPR046336">
    <property type="entry name" value="Lon_prtase_N_sf"/>
</dbReference>
<keyword evidence="3 9" id="KW-0645">Protease</keyword>
<evidence type="ECO:0000256" key="4">
    <source>
        <dbReference type="ARBA" id="ARBA00022741"/>
    </source>
</evidence>
<dbReference type="GO" id="GO:0004176">
    <property type="term" value="F:ATP-dependent peptidase activity"/>
    <property type="evidence" value="ECO:0007669"/>
    <property type="project" value="UniProtKB-UniRule"/>
</dbReference>
<dbReference type="PIRSF" id="PIRSF001174">
    <property type="entry name" value="Lon_proteas"/>
    <property type="match status" value="1"/>
</dbReference>
<evidence type="ECO:0000259" key="16">
    <source>
        <dbReference type="PROSITE" id="PS51786"/>
    </source>
</evidence>
<dbReference type="InterPro" id="IPR027417">
    <property type="entry name" value="P-loop_NTPase"/>
</dbReference>
<dbReference type="FunFam" id="3.40.50.300:FF:000382">
    <property type="entry name" value="Lon protease homolog 2, peroxisomal"/>
    <property type="match status" value="1"/>
</dbReference>
<evidence type="ECO:0000313" key="18">
    <source>
        <dbReference type="EMBL" id="TKJ41862.1"/>
    </source>
</evidence>
<dbReference type="AlphaFoldDB" id="A0A532V411"/>
<evidence type="ECO:0000256" key="9">
    <source>
        <dbReference type="HAMAP-Rule" id="MF_01973"/>
    </source>
</evidence>
<evidence type="ECO:0000256" key="2">
    <source>
        <dbReference type="ARBA" id="ARBA00022490"/>
    </source>
</evidence>
<dbReference type="EC" id="3.4.21.53" evidence="9 10"/>
<dbReference type="Pfam" id="PF00004">
    <property type="entry name" value="AAA"/>
    <property type="match status" value="1"/>
</dbReference>
<sequence>MTLIDKHKEDQQGSVFEFPPRLPVLPLRDVVLFPGTVYPLLIGRPASLRVIDEAIDEDKLVLLLSQKDPAQEDIDTKSLFRMGVVGRIIQLLRLPAGLTKILVEAIDRAKIDRMTKREGIIHARFQIFIPLEEEEKRIKAGSRKIKALFSEYIAFNRNLPDELLLPLDRIQHPQQIADYISAYTETDYLKKQPILEAKDLNQQHLLITSLLKEENEILKLEKSIDSITRDKMSKSQRVYYLHEQMKAIRRELGEESDEEEDDLVVEYKEKIRKARMTAEAEEKAYEELERLINMAELSPEATVVRSYLDWLCSLPWSKRTRENIHIEKARTILDEDHYGLEKPKERILEHLSVLKLVKNIKGPILCLVGPPGVGKTSLGISVARAMNRKFVRVSLGGVRDEAEIRGHRRTYIGSLPGRIIQSLKKAGSRNPVFLLDEVDKMSADFRGDPASALLEALDPEQNSAFLDHYLDVDFDLSHVLFITTANHEDGIPPALLDRMEIIRLPGYLRNEKLHIANIFLLPKQMKANGLKKGQLEITRQAMLHIIDEYTREAGVRELERYLAKICRKVARKTVEKKSTSSTRLKLSHLRGYLGVPPYPDRKLSKGSKVGRATGLAWTSVGGDILSVDVALLQGKSGLIMTGRLGDVMKESARAALSYLRKHAETLGIDKDAFRGREVHLHIPEGAVPKDGPSAGITIAAALYSAASGKPLPQDVAMTGEITLRGEILAIGGLAEKLIAAKRNSIKKVLIPLENLPQLSEVSSEVKRGLNVTPIENLDQLWSILVPGE</sequence>
<comment type="catalytic activity">
    <reaction evidence="9 10 13">
        <text>Hydrolysis of proteins in presence of ATP.</text>
        <dbReference type="EC" id="3.4.21.53"/>
    </reaction>
</comment>
<dbReference type="GO" id="GO:0006515">
    <property type="term" value="P:protein quality control for misfolded or incompletely synthesized proteins"/>
    <property type="evidence" value="ECO:0007669"/>
    <property type="project" value="UniProtKB-UniRule"/>
</dbReference>
<comment type="function">
    <text evidence="9">ATP-dependent serine protease that mediates the selective degradation of mutant and abnormal proteins as well as certain short-lived regulatory proteins. Required for cellular homeostasis and for survival from DNA damage and developmental changes induced by stress. Degrades polypeptides processively to yield small peptide fragments that are 5 to 10 amino acids long. Binds to DNA in a double-stranded, site-specific manner.</text>
</comment>
<dbReference type="PANTHER" id="PTHR10046">
    <property type="entry name" value="ATP DEPENDENT LON PROTEASE FAMILY MEMBER"/>
    <property type="match status" value="1"/>
</dbReference>
<keyword evidence="2 9" id="KW-0963">Cytoplasm</keyword>
<dbReference type="SMART" id="SM00464">
    <property type="entry name" value="LON"/>
    <property type="match status" value="1"/>
</dbReference>
<comment type="subcellular location">
    <subcellularLocation>
        <location evidence="1 9 10">Cytoplasm</location>
    </subcellularLocation>
</comment>
<dbReference type="Gene3D" id="3.40.50.300">
    <property type="entry name" value="P-loop containing nucleotide triphosphate hydrolases"/>
    <property type="match status" value="1"/>
</dbReference>
<dbReference type="Gene3D" id="3.30.230.10">
    <property type="match status" value="1"/>
</dbReference>
<dbReference type="GO" id="GO:0004252">
    <property type="term" value="F:serine-type endopeptidase activity"/>
    <property type="evidence" value="ECO:0007669"/>
    <property type="project" value="UniProtKB-UniRule"/>
</dbReference>
<feature type="binding site" evidence="9 12">
    <location>
        <begin position="369"/>
        <end position="376"/>
    </location>
    <ligand>
        <name>ATP</name>
        <dbReference type="ChEBI" id="CHEBI:30616"/>
    </ligand>
</feature>
<dbReference type="SUPFAM" id="SSF52540">
    <property type="entry name" value="P-loop containing nucleoside triphosphate hydrolases"/>
    <property type="match status" value="1"/>
</dbReference>
<dbReference type="InterPro" id="IPR015947">
    <property type="entry name" value="PUA-like_sf"/>
</dbReference>
<dbReference type="Gene3D" id="1.10.8.60">
    <property type="match status" value="1"/>
</dbReference>
<dbReference type="InterPro" id="IPR014721">
    <property type="entry name" value="Ribsml_uS5_D2-typ_fold_subgr"/>
</dbReference>
<dbReference type="InterPro" id="IPR027543">
    <property type="entry name" value="Lon_bac"/>
</dbReference>
<dbReference type="GO" id="GO:0043565">
    <property type="term" value="F:sequence-specific DNA binding"/>
    <property type="evidence" value="ECO:0007669"/>
    <property type="project" value="UniProtKB-UniRule"/>
</dbReference>
<reference evidence="18 19" key="1">
    <citation type="submission" date="2017-06" db="EMBL/GenBank/DDBJ databases">
        <title>Novel microbial phyla capable of carbon fixation and sulfur reduction in deep-sea sediments.</title>
        <authorList>
            <person name="Huang J."/>
            <person name="Baker B."/>
            <person name="Wang Y."/>
        </authorList>
    </citation>
    <scope>NUCLEOTIDE SEQUENCE [LARGE SCALE GENOMIC DNA]</scope>
    <source>
        <strain evidence="18">B3_LCP</strain>
    </source>
</reference>
<evidence type="ECO:0000256" key="15">
    <source>
        <dbReference type="SAM" id="Coils"/>
    </source>
</evidence>
<dbReference type="InterPro" id="IPR004815">
    <property type="entry name" value="Lon_bac/euk-typ"/>
</dbReference>
<evidence type="ECO:0000256" key="5">
    <source>
        <dbReference type="ARBA" id="ARBA00022801"/>
    </source>
</evidence>
<dbReference type="HAMAP" id="MF_01973">
    <property type="entry name" value="lon_bact"/>
    <property type="match status" value="1"/>
</dbReference>
<dbReference type="Pfam" id="PF22667">
    <property type="entry name" value="Lon_lid"/>
    <property type="match status" value="1"/>
</dbReference>
<accession>A0A532V411</accession>
<dbReference type="PROSITE" id="PS51786">
    <property type="entry name" value="LON_PROTEOLYTIC"/>
    <property type="match status" value="1"/>
</dbReference>
<dbReference type="SMART" id="SM00382">
    <property type="entry name" value="AAA"/>
    <property type="match status" value="1"/>
</dbReference>
<dbReference type="InterPro" id="IPR027065">
    <property type="entry name" value="Lon_Prtase"/>
</dbReference>
<feature type="domain" description="Lon N-terminal" evidence="17">
    <location>
        <begin position="22"/>
        <end position="215"/>
    </location>
</feature>
<dbReference type="GO" id="GO:0005737">
    <property type="term" value="C:cytoplasm"/>
    <property type="evidence" value="ECO:0007669"/>
    <property type="project" value="UniProtKB-SubCell"/>
</dbReference>
<dbReference type="InterPro" id="IPR003959">
    <property type="entry name" value="ATPase_AAA_core"/>
</dbReference>
<keyword evidence="5 9" id="KW-0378">Hydrolase</keyword>
<dbReference type="SUPFAM" id="SSF54211">
    <property type="entry name" value="Ribosomal protein S5 domain 2-like"/>
    <property type="match status" value="1"/>
</dbReference>
<dbReference type="InterPro" id="IPR008268">
    <property type="entry name" value="Peptidase_S16_AS"/>
</dbReference>
<evidence type="ECO:0000259" key="17">
    <source>
        <dbReference type="PROSITE" id="PS51787"/>
    </source>
</evidence>
<keyword evidence="6 9" id="KW-0720">Serine protease</keyword>
<dbReference type="NCBIfam" id="TIGR00763">
    <property type="entry name" value="lon"/>
    <property type="match status" value="1"/>
</dbReference>
<dbReference type="Gene3D" id="1.20.5.5270">
    <property type="match status" value="1"/>
</dbReference>
<evidence type="ECO:0000256" key="6">
    <source>
        <dbReference type="ARBA" id="ARBA00022825"/>
    </source>
</evidence>
<feature type="domain" description="Lon proteolytic" evidence="16">
    <location>
        <begin position="606"/>
        <end position="787"/>
    </location>
</feature>